<evidence type="ECO:0000313" key="2">
    <source>
        <dbReference type="Proteomes" id="UP000828048"/>
    </source>
</evidence>
<dbReference type="EMBL" id="CM037155">
    <property type="protein sequence ID" value="KAH7847666.1"/>
    <property type="molecule type" value="Genomic_DNA"/>
</dbReference>
<dbReference type="Proteomes" id="UP000828048">
    <property type="component" value="Chromosome 5"/>
</dbReference>
<organism evidence="1 2">
    <name type="scientific">Vaccinium darrowii</name>
    <dbReference type="NCBI Taxonomy" id="229202"/>
    <lineage>
        <taxon>Eukaryota</taxon>
        <taxon>Viridiplantae</taxon>
        <taxon>Streptophyta</taxon>
        <taxon>Embryophyta</taxon>
        <taxon>Tracheophyta</taxon>
        <taxon>Spermatophyta</taxon>
        <taxon>Magnoliopsida</taxon>
        <taxon>eudicotyledons</taxon>
        <taxon>Gunneridae</taxon>
        <taxon>Pentapetalae</taxon>
        <taxon>asterids</taxon>
        <taxon>Ericales</taxon>
        <taxon>Ericaceae</taxon>
        <taxon>Vaccinioideae</taxon>
        <taxon>Vaccinieae</taxon>
        <taxon>Vaccinium</taxon>
    </lineage>
</organism>
<reference evidence="1 2" key="1">
    <citation type="journal article" date="2021" name="Hortic Res">
        <title>High-quality reference genome and annotation aids understanding of berry development for evergreen blueberry (Vaccinium darrowii).</title>
        <authorList>
            <person name="Yu J."/>
            <person name="Hulse-Kemp A.M."/>
            <person name="Babiker E."/>
            <person name="Staton M."/>
        </authorList>
    </citation>
    <scope>NUCLEOTIDE SEQUENCE [LARGE SCALE GENOMIC DNA]</scope>
    <source>
        <strain evidence="2">cv. NJ 8807/NJ 8810</strain>
        <tissue evidence="1">Young leaf</tissue>
    </source>
</reference>
<comment type="caution">
    <text evidence="1">The sequence shown here is derived from an EMBL/GenBank/DDBJ whole genome shotgun (WGS) entry which is preliminary data.</text>
</comment>
<proteinExistence type="predicted"/>
<keyword evidence="2" id="KW-1185">Reference proteome</keyword>
<protein>
    <submittedName>
        <fullName evidence="1">Uncharacterized protein</fullName>
    </submittedName>
</protein>
<accession>A0ACB7Y2B1</accession>
<evidence type="ECO:0000313" key="1">
    <source>
        <dbReference type="EMBL" id="KAH7847666.1"/>
    </source>
</evidence>
<gene>
    <name evidence="1" type="ORF">Vadar_028769</name>
</gene>
<sequence length="510" mass="58236">MGKKLDFLLRRNSKTPKIKTLANLTITRIAILKNQRQVRCSHARSDAVQLLNLGHQDRALLRIEHVIREQCMLDVFVMIEYYCRVLIDGAQLVLNNRDCPEELNEAISSLIFAASRCRELPELQEIRGIFASRYGKEFVDRAIELRNNCCVNLKMVQKLSTRQASLESRQNMLKQIAYDNGIALQFDEDVHTTAEEAQDINQLEKQLQPNGAFNNDPAFGVEVPDFPESITEDEKFTESMKGRKKYKDVADAARDAFESAAYAAAAARAAVELSRSESRDEDPDDHNGSNHTQQSEYNSANEDVASEDTKRSGKGFGFDKIHPIDSFSPESEDEDIEKNRRNRHFQDWERSYKKEELWRTFSSSSSDTDTDGQYDGAVTAKLDQNSPNSEEIFFNKSDDETEKNRDSIPWLRHNDSGSEMKPNLPMNKYQRNTRINAVADESSSAKGYKHQGQSLKWKPIHPQADLLKCSAEGRSKFGTTRYLNAENHLYGHSNKDRRPTSTIGRQVHRD</sequence>
<name>A0ACB7Y2B1_9ERIC</name>